<keyword evidence="1" id="KW-0732">Signal</keyword>
<protein>
    <submittedName>
        <fullName evidence="2">Uncharacterized protein</fullName>
    </submittedName>
</protein>
<feature type="chain" id="PRO_5046461273" evidence="1">
    <location>
        <begin position="23"/>
        <end position="180"/>
    </location>
</feature>
<accession>A0ABR4J6F9</accession>
<reference evidence="2 3" key="1">
    <citation type="submission" date="2024-07" db="EMBL/GenBank/DDBJ databases">
        <title>Section-level genome sequencing and comparative genomics of Aspergillus sections Usti and Cavernicolus.</title>
        <authorList>
            <consortium name="Lawrence Berkeley National Laboratory"/>
            <person name="Nybo J.L."/>
            <person name="Vesth T.C."/>
            <person name="Theobald S."/>
            <person name="Frisvad J.C."/>
            <person name="Larsen T.O."/>
            <person name="Kjaerboelling I."/>
            <person name="Rothschild-Mancinelli K."/>
            <person name="Lyhne E.K."/>
            <person name="Kogle M.E."/>
            <person name="Barry K."/>
            <person name="Clum A."/>
            <person name="Na H."/>
            <person name="Ledsgaard L."/>
            <person name="Lin J."/>
            <person name="Lipzen A."/>
            <person name="Kuo A."/>
            <person name="Riley R."/>
            <person name="Mondo S."/>
            <person name="Labutti K."/>
            <person name="Haridas S."/>
            <person name="Pangalinan J."/>
            <person name="Salamov A.A."/>
            <person name="Simmons B.A."/>
            <person name="Magnuson J.K."/>
            <person name="Chen J."/>
            <person name="Drula E."/>
            <person name="Henrissat B."/>
            <person name="Wiebenga A."/>
            <person name="Lubbers R.J."/>
            <person name="Gomes A.C."/>
            <person name="Makela M.R."/>
            <person name="Stajich J."/>
            <person name="Grigoriev I.V."/>
            <person name="Mortensen U.H."/>
            <person name="De Vries R.P."/>
            <person name="Baker S.E."/>
            <person name="Andersen M.R."/>
        </authorList>
    </citation>
    <scope>NUCLEOTIDE SEQUENCE [LARGE SCALE GENOMIC DNA]</scope>
    <source>
        <strain evidence="2 3">CBS 123904</strain>
    </source>
</reference>
<comment type="caution">
    <text evidence="2">The sequence shown here is derived from an EMBL/GenBank/DDBJ whole genome shotgun (WGS) entry which is preliminary data.</text>
</comment>
<dbReference type="EMBL" id="JBFXLU010000217">
    <property type="protein sequence ID" value="KAL2834672.1"/>
    <property type="molecule type" value="Genomic_DNA"/>
</dbReference>
<name>A0ABR4J6F9_9EURO</name>
<keyword evidence="3" id="KW-1185">Reference proteome</keyword>
<feature type="signal peptide" evidence="1">
    <location>
        <begin position="1"/>
        <end position="22"/>
    </location>
</feature>
<evidence type="ECO:0000256" key="1">
    <source>
        <dbReference type="SAM" id="SignalP"/>
    </source>
</evidence>
<sequence>MRFPFTAFIAPLTLSTLGFGQAVLPQGPGRVFLYNDPWEWQHAAHCSDLTPFGCLYDYANWVEGIEDCAGFISDGNGNLTTLNGSPSTRLIVEQQADNYILRYETHEDHIVERNGQWVYIGDNDALFPPEFLVLQLSPDPMDRAGPLWYSDDDLGQLATVEGANGHFLGERFGFCWNADS</sequence>
<organism evidence="2 3">
    <name type="scientific">Aspergillus pseudoustus</name>
    <dbReference type="NCBI Taxonomy" id="1810923"/>
    <lineage>
        <taxon>Eukaryota</taxon>
        <taxon>Fungi</taxon>
        <taxon>Dikarya</taxon>
        <taxon>Ascomycota</taxon>
        <taxon>Pezizomycotina</taxon>
        <taxon>Eurotiomycetes</taxon>
        <taxon>Eurotiomycetidae</taxon>
        <taxon>Eurotiales</taxon>
        <taxon>Aspergillaceae</taxon>
        <taxon>Aspergillus</taxon>
        <taxon>Aspergillus subgen. Nidulantes</taxon>
    </lineage>
</organism>
<gene>
    <name evidence="2" type="ORF">BJY01DRAFT_81108</name>
</gene>
<evidence type="ECO:0000313" key="3">
    <source>
        <dbReference type="Proteomes" id="UP001610446"/>
    </source>
</evidence>
<evidence type="ECO:0000313" key="2">
    <source>
        <dbReference type="EMBL" id="KAL2834672.1"/>
    </source>
</evidence>
<proteinExistence type="predicted"/>
<dbReference type="Proteomes" id="UP001610446">
    <property type="component" value="Unassembled WGS sequence"/>
</dbReference>